<evidence type="ECO:0000313" key="3">
    <source>
        <dbReference type="EMBL" id="KAA8519335.1"/>
    </source>
</evidence>
<protein>
    <recommendedName>
        <fullName evidence="2">GAG-pre-integrase domain-containing protein</fullName>
    </recommendedName>
</protein>
<feature type="domain" description="GAG-pre-integrase" evidence="2">
    <location>
        <begin position="139"/>
        <end position="202"/>
    </location>
</feature>
<dbReference type="InterPro" id="IPR025724">
    <property type="entry name" value="GAG-pre-integrase_dom"/>
</dbReference>
<organism evidence="3 4">
    <name type="scientific">Nyssa sinensis</name>
    <dbReference type="NCBI Taxonomy" id="561372"/>
    <lineage>
        <taxon>Eukaryota</taxon>
        <taxon>Viridiplantae</taxon>
        <taxon>Streptophyta</taxon>
        <taxon>Embryophyta</taxon>
        <taxon>Tracheophyta</taxon>
        <taxon>Spermatophyta</taxon>
        <taxon>Magnoliopsida</taxon>
        <taxon>eudicotyledons</taxon>
        <taxon>Gunneridae</taxon>
        <taxon>Pentapetalae</taxon>
        <taxon>asterids</taxon>
        <taxon>Cornales</taxon>
        <taxon>Nyssaceae</taxon>
        <taxon>Nyssa</taxon>
    </lineage>
</organism>
<dbReference type="OrthoDB" id="1380361at2759"/>
<dbReference type="EMBL" id="CM018049">
    <property type="protein sequence ID" value="KAA8519335.1"/>
    <property type="molecule type" value="Genomic_DNA"/>
</dbReference>
<accession>A0A5J4ZL68</accession>
<proteinExistence type="predicted"/>
<reference evidence="3 4" key="1">
    <citation type="submission" date="2019-09" db="EMBL/GenBank/DDBJ databases">
        <title>A chromosome-level genome assembly of the Chinese tupelo Nyssa sinensis.</title>
        <authorList>
            <person name="Yang X."/>
            <person name="Kang M."/>
            <person name="Yang Y."/>
            <person name="Xiong H."/>
            <person name="Wang M."/>
            <person name="Zhang Z."/>
            <person name="Wang Z."/>
            <person name="Wu H."/>
            <person name="Ma T."/>
            <person name="Liu J."/>
            <person name="Xi Z."/>
        </authorList>
    </citation>
    <scope>NUCLEOTIDE SEQUENCE [LARGE SCALE GENOMIC DNA]</scope>
    <source>
        <strain evidence="3">J267</strain>
        <tissue evidence="3">Leaf</tissue>
    </source>
</reference>
<sequence>MAAAGRPLPSSKFVPYLLAGLGPDYDPLVLSVTTRIEPIGTDELLGHLLSHEARLQHHATNASLFLPNEPSANFVSHGCGRNSCGCGGPNSGHGRGNRGRDGRGYFGNSQNYSSSSNTASRPVCQVCNRVGHIALTCNYRFSIPLQAHSSSLSSASTSVPLWHSRLSHPSIKLVQSTLRKHGIPYDPLSLSYFCNARAMAKHHRLPASLRLNRSKTPLDVVFSDLWGPSPHISNEGFKYYISFVDDHSRYI</sequence>
<keyword evidence="4" id="KW-1185">Reference proteome</keyword>
<evidence type="ECO:0000313" key="4">
    <source>
        <dbReference type="Proteomes" id="UP000325577"/>
    </source>
</evidence>
<dbReference type="PANTHER" id="PTHR47481">
    <property type="match status" value="1"/>
</dbReference>
<dbReference type="PANTHER" id="PTHR47481:SF10">
    <property type="entry name" value="COPIA-LIKE POLYPROTEIN_RETROTRANSPOSON"/>
    <property type="match status" value="1"/>
</dbReference>
<gene>
    <name evidence="3" type="ORF">F0562_013591</name>
</gene>
<dbReference type="Pfam" id="PF13976">
    <property type="entry name" value="gag_pre-integrs"/>
    <property type="match status" value="1"/>
</dbReference>
<feature type="region of interest" description="Disordered" evidence="1">
    <location>
        <begin position="90"/>
        <end position="119"/>
    </location>
</feature>
<name>A0A5J4ZL68_9ASTE</name>
<feature type="compositionally biased region" description="Low complexity" evidence="1">
    <location>
        <begin position="108"/>
        <end position="119"/>
    </location>
</feature>
<dbReference type="Proteomes" id="UP000325577">
    <property type="component" value="Linkage Group LG6"/>
</dbReference>
<evidence type="ECO:0000259" key="2">
    <source>
        <dbReference type="Pfam" id="PF13976"/>
    </source>
</evidence>
<dbReference type="AlphaFoldDB" id="A0A5J4ZL68"/>
<evidence type="ECO:0000256" key="1">
    <source>
        <dbReference type="SAM" id="MobiDB-lite"/>
    </source>
</evidence>